<dbReference type="SUPFAM" id="SSF48371">
    <property type="entry name" value="ARM repeat"/>
    <property type="match status" value="1"/>
</dbReference>
<name>A0AAE0VYT3_9BIVA</name>
<dbReference type="AlphaFoldDB" id="A0AAE0VYT3"/>
<accession>A0AAE0VYT3</accession>
<dbReference type="PANTHER" id="PTHR15434">
    <property type="entry name" value="HEAT SHOCK FACTOR 2-BINDING PROTEIN"/>
    <property type="match status" value="1"/>
</dbReference>
<reference evidence="2" key="3">
    <citation type="submission" date="2023-05" db="EMBL/GenBank/DDBJ databases">
        <authorList>
            <person name="Smith C.H."/>
        </authorList>
    </citation>
    <scope>NUCLEOTIDE SEQUENCE</scope>
    <source>
        <strain evidence="2">CHS0354</strain>
        <tissue evidence="2">Mantle</tissue>
    </source>
</reference>
<dbReference type="EMBL" id="JAEAOA010001708">
    <property type="protein sequence ID" value="KAK3595141.1"/>
    <property type="molecule type" value="Genomic_DNA"/>
</dbReference>
<protein>
    <recommendedName>
        <fullName evidence="4">Heat shock factor 2-binding protein</fullName>
    </recommendedName>
</protein>
<evidence type="ECO:0000313" key="3">
    <source>
        <dbReference type="Proteomes" id="UP001195483"/>
    </source>
</evidence>
<dbReference type="PANTHER" id="PTHR15434:SF2">
    <property type="entry name" value="HEAT SHOCK FACTOR 2-BINDING PROTEIN"/>
    <property type="match status" value="1"/>
</dbReference>
<evidence type="ECO:0000256" key="1">
    <source>
        <dbReference type="SAM" id="Coils"/>
    </source>
</evidence>
<keyword evidence="3" id="KW-1185">Reference proteome</keyword>
<dbReference type="Proteomes" id="UP001195483">
    <property type="component" value="Unassembled WGS sequence"/>
</dbReference>
<feature type="coiled-coil region" evidence="1">
    <location>
        <begin position="95"/>
        <end position="150"/>
    </location>
</feature>
<sequence>MHKILKAPKTDEMEYFLKEIKTNYQTLLLEWSALQEDLKNEIVNKIADNEQAKRPMSLLTVNKKDLAQLATEITQLKITLPAVLNQSKMANIGRVKALEEEALQLRKEKGEVESQVLYWKSRCQSAFAECQREKEENLKLRCDLQELTNQMSQQSEYCTSLGSACCTILWRVSRNEDSVQAILMGSKVDEFLSLISSTLKSFCEAYKTDWPQEDSHETQFILALCGIITNVAASAYGRDFLVNNHHGCQILDTHINVLSSMPISKCAQLKNLILMCLFNISINQKGIKYLSAKQGLMGLLAWLLQGEINNDVRVNTLRLIQSLLYDDTNISILHSLEEVLPLTALQDLGRDGNKEIRELALELISDIRHFQKEP</sequence>
<keyword evidence="1" id="KW-0175">Coiled coil</keyword>
<dbReference type="InterPro" id="IPR011989">
    <property type="entry name" value="ARM-like"/>
</dbReference>
<dbReference type="GO" id="GO:0005829">
    <property type="term" value="C:cytosol"/>
    <property type="evidence" value="ECO:0007669"/>
    <property type="project" value="TreeGrafter"/>
</dbReference>
<dbReference type="InterPro" id="IPR016024">
    <property type="entry name" value="ARM-type_fold"/>
</dbReference>
<dbReference type="InterPro" id="IPR039584">
    <property type="entry name" value="HSF2BP"/>
</dbReference>
<comment type="caution">
    <text evidence="2">The sequence shown here is derived from an EMBL/GenBank/DDBJ whole genome shotgun (WGS) entry which is preliminary data.</text>
</comment>
<organism evidence="2 3">
    <name type="scientific">Potamilus streckersoni</name>
    <dbReference type="NCBI Taxonomy" id="2493646"/>
    <lineage>
        <taxon>Eukaryota</taxon>
        <taxon>Metazoa</taxon>
        <taxon>Spiralia</taxon>
        <taxon>Lophotrochozoa</taxon>
        <taxon>Mollusca</taxon>
        <taxon>Bivalvia</taxon>
        <taxon>Autobranchia</taxon>
        <taxon>Heteroconchia</taxon>
        <taxon>Palaeoheterodonta</taxon>
        <taxon>Unionida</taxon>
        <taxon>Unionoidea</taxon>
        <taxon>Unionidae</taxon>
        <taxon>Ambleminae</taxon>
        <taxon>Lampsilini</taxon>
        <taxon>Potamilus</taxon>
    </lineage>
</organism>
<gene>
    <name evidence="2" type="ORF">CHS0354_028573</name>
</gene>
<evidence type="ECO:0000313" key="2">
    <source>
        <dbReference type="EMBL" id="KAK3595141.1"/>
    </source>
</evidence>
<evidence type="ECO:0008006" key="4">
    <source>
        <dbReference type="Google" id="ProtNLM"/>
    </source>
</evidence>
<reference evidence="2" key="2">
    <citation type="journal article" date="2021" name="Genome Biol. Evol.">
        <title>Developing a high-quality reference genome for a parasitic bivalve with doubly uniparental inheritance (Bivalvia: Unionida).</title>
        <authorList>
            <person name="Smith C.H."/>
        </authorList>
    </citation>
    <scope>NUCLEOTIDE SEQUENCE</scope>
    <source>
        <strain evidence="2">CHS0354</strain>
        <tissue evidence="2">Mantle</tissue>
    </source>
</reference>
<proteinExistence type="predicted"/>
<dbReference type="Gene3D" id="1.25.10.10">
    <property type="entry name" value="Leucine-rich Repeat Variant"/>
    <property type="match status" value="1"/>
</dbReference>
<reference evidence="2" key="1">
    <citation type="journal article" date="2021" name="Genome Biol. Evol.">
        <title>A High-Quality Reference Genome for a Parasitic Bivalve with Doubly Uniparental Inheritance (Bivalvia: Unionida).</title>
        <authorList>
            <person name="Smith C.H."/>
        </authorList>
    </citation>
    <scope>NUCLEOTIDE SEQUENCE</scope>
    <source>
        <strain evidence="2">CHS0354</strain>
    </source>
</reference>